<comment type="caution">
    <text evidence="1">The sequence shown here is derived from an EMBL/GenBank/DDBJ whole genome shotgun (WGS) entry which is preliminary data.</text>
</comment>
<organism evidence="1 2">
    <name type="scientific">Calothrix parietina FACHB-288</name>
    <dbReference type="NCBI Taxonomy" id="2692896"/>
    <lineage>
        <taxon>Bacteria</taxon>
        <taxon>Bacillati</taxon>
        <taxon>Cyanobacteriota</taxon>
        <taxon>Cyanophyceae</taxon>
        <taxon>Nostocales</taxon>
        <taxon>Calotrichaceae</taxon>
        <taxon>Calothrix</taxon>
    </lineage>
</organism>
<accession>A0ABR8A9Y2</accession>
<dbReference type="EMBL" id="JACJQH010000021">
    <property type="protein sequence ID" value="MBD2196805.1"/>
    <property type="molecule type" value="Genomic_DNA"/>
</dbReference>
<dbReference type="Proteomes" id="UP000658514">
    <property type="component" value="Unassembled WGS sequence"/>
</dbReference>
<evidence type="ECO:0000313" key="2">
    <source>
        <dbReference type="Proteomes" id="UP000658514"/>
    </source>
</evidence>
<gene>
    <name evidence="1" type="ORF">H6G24_15055</name>
</gene>
<name>A0ABR8A9Y2_9CYAN</name>
<keyword evidence="2" id="KW-1185">Reference proteome</keyword>
<proteinExistence type="predicted"/>
<evidence type="ECO:0000313" key="1">
    <source>
        <dbReference type="EMBL" id="MBD2196805.1"/>
    </source>
</evidence>
<reference evidence="1 2" key="1">
    <citation type="journal article" date="2020" name="ISME J.">
        <title>Comparative genomics reveals insights into cyanobacterial evolution and habitat adaptation.</title>
        <authorList>
            <person name="Chen M.Y."/>
            <person name="Teng W.K."/>
            <person name="Zhao L."/>
            <person name="Hu C.X."/>
            <person name="Zhou Y.K."/>
            <person name="Han B.P."/>
            <person name="Song L.R."/>
            <person name="Shu W.S."/>
        </authorList>
    </citation>
    <scope>NUCLEOTIDE SEQUENCE [LARGE SCALE GENOMIC DNA]</scope>
    <source>
        <strain evidence="1 2">FACHB-288</strain>
    </source>
</reference>
<protein>
    <submittedName>
        <fullName evidence="1">Uncharacterized protein</fullName>
    </submittedName>
</protein>
<sequence length="72" mass="8521">MISNWSLPLPLEQYLNHRVVIYFFSDGQWIPIKYCRLAKAIEISQQAQQESASEMLLFPVDLNPNFFNQQLF</sequence>